<dbReference type="InterPro" id="IPR011712">
    <property type="entry name" value="Sig_transdc_His_kin_sub3_dim/P"/>
</dbReference>
<evidence type="ECO:0000256" key="4">
    <source>
        <dbReference type="ARBA" id="ARBA00022679"/>
    </source>
</evidence>
<dbReference type="GO" id="GO:0046983">
    <property type="term" value="F:protein dimerization activity"/>
    <property type="evidence" value="ECO:0007669"/>
    <property type="project" value="InterPro"/>
</dbReference>
<evidence type="ECO:0000256" key="6">
    <source>
        <dbReference type="ARBA" id="ARBA00022777"/>
    </source>
</evidence>
<evidence type="ECO:0000256" key="5">
    <source>
        <dbReference type="ARBA" id="ARBA00022741"/>
    </source>
</evidence>
<dbReference type="InterPro" id="IPR036890">
    <property type="entry name" value="HATPase_C_sf"/>
</dbReference>
<keyword evidence="3" id="KW-0597">Phosphoprotein</keyword>
<feature type="transmembrane region" description="Helical" evidence="9">
    <location>
        <begin position="15"/>
        <end position="34"/>
    </location>
</feature>
<keyword evidence="8" id="KW-0902">Two-component regulatory system</keyword>
<dbReference type="Gene3D" id="3.30.565.10">
    <property type="entry name" value="Histidine kinase-like ATPase, C-terminal domain"/>
    <property type="match status" value="1"/>
</dbReference>
<feature type="transmembrane region" description="Helical" evidence="9">
    <location>
        <begin position="85"/>
        <end position="112"/>
    </location>
</feature>
<protein>
    <recommendedName>
        <fullName evidence="2">histidine kinase</fullName>
        <ecNumber evidence="2">2.7.13.3</ecNumber>
    </recommendedName>
</protein>
<dbReference type="PANTHER" id="PTHR24421">
    <property type="entry name" value="NITRATE/NITRITE SENSOR PROTEIN NARX-RELATED"/>
    <property type="match status" value="1"/>
</dbReference>
<dbReference type="PANTHER" id="PTHR24421:SF10">
    <property type="entry name" value="NITRATE_NITRITE SENSOR PROTEIN NARQ"/>
    <property type="match status" value="1"/>
</dbReference>
<dbReference type="AlphaFoldDB" id="A0A4R2LNF1"/>
<dbReference type="CDD" id="cd16917">
    <property type="entry name" value="HATPase_UhpB-NarQ-NarX-like"/>
    <property type="match status" value="1"/>
</dbReference>
<evidence type="ECO:0000256" key="7">
    <source>
        <dbReference type="ARBA" id="ARBA00022840"/>
    </source>
</evidence>
<comment type="catalytic activity">
    <reaction evidence="1">
        <text>ATP + protein L-histidine = ADP + protein N-phospho-L-histidine.</text>
        <dbReference type="EC" id="2.7.13.3"/>
    </reaction>
</comment>
<feature type="transmembrane region" description="Helical" evidence="9">
    <location>
        <begin position="46"/>
        <end position="69"/>
    </location>
</feature>
<dbReference type="GO" id="GO:0005524">
    <property type="term" value="F:ATP binding"/>
    <property type="evidence" value="ECO:0007669"/>
    <property type="project" value="UniProtKB-KW"/>
</dbReference>
<keyword evidence="9" id="KW-0812">Transmembrane</keyword>
<dbReference type="Gene3D" id="1.20.5.1930">
    <property type="match status" value="1"/>
</dbReference>
<keyword evidence="12" id="KW-1185">Reference proteome</keyword>
<dbReference type="SUPFAM" id="SSF55874">
    <property type="entry name" value="ATPase domain of HSP90 chaperone/DNA topoisomerase II/histidine kinase"/>
    <property type="match status" value="1"/>
</dbReference>
<dbReference type="InterPro" id="IPR050482">
    <property type="entry name" value="Sensor_HK_TwoCompSys"/>
</dbReference>
<sequence>MIYGMFSILYVDIDFQFVFGFLCGVILMCAGYFIEKRQVRTAAGLLFTLAGLALLDFPYFIPVVVYIFLRDRQYVFVVTAMLLEIYYFIHVSEFILPFFCFVTFGALLAVLLEKRTEQFEYMEAWFKRSQDDSRERNFLLSEKNKALLEKQDYALYAATLRERNRIAREIHDNVGHVLSRSILLVGAMKTINKEATMQPLIENLDDSLNWAMDSIRNSVHDLHDEAVNLQESVQNLVREFKFCPVELCYDMGQDLPKEIKYCFISITKEALSNVIKHSNASRVVLLMREHPALYQLCIEDNGTVSGRTSSQSTTSGIGLVNMQERVRTLNGTFQTMNDRGFKIFVTIPKEL</sequence>
<organism evidence="11 12">
    <name type="scientific">Frisingicoccus caecimuris</name>
    <dbReference type="NCBI Taxonomy" id="1796636"/>
    <lineage>
        <taxon>Bacteria</taxon>
        <taxon>Bacillati</taxon>
        <taxon>Bacillota</taxon>
        <taxon>Clostridia</taxon>
        <taxon>Lachnospirales</taxon>
        <taxon>Lachnospiraceae</taxon>
        <taxon>Frisingicoccus</taxon>
    </lineage>
</organism>
<reference evidence="11 12" key="1">
    <citation type="submission" date="2019-03" db="EMBL/GenBank/DDBJ databases">
        <title>Genomic Encyclopedia of Type Strains, Phase IV (KMG-IV): sequencing the most valuable type-strain genomes for metagenomic binning, comparative biology and taxonomic classification.</title>
        <authorList>
            <person name="Goeker M."/>
        </authorList>
    </citation>
    <scope>NUCLEOTIDE SEQUENCE [LARGE SCALE GENOMIC DNA]</scope>
    <source>
        <strain evidence="11 12">DSM 28559</strain>
    </source>
</reference>
<evidence type="ECO:0000313" key="11">
    <source>
        <dbReference type="EMBL" id="TCO85300.1"/>
    </source>
</evidence>
<keyword evidence="7" id="KW-0067">ATP-binding</keyword>
<feature type="domain" description="Signal transduction histidine kinase subgroup 3 dimerisation and phosphoacceptor" evidence="10">
    <location>
        <begin position="162"/>
        <end position="225"/>
    </location>
</feature>
<dbReference type="EMBL" id="SLXA01000003">
    <property type="protein sequence ID" value="TCO85300.1"/>
    <property type="molecule type" value="Genomic_DNA"/>
</dbReference>
<keyword evidence="4" id="KW-0808">Transferase</keyword>
<evidence type="ECO:0000256" key="8">
    <source>
        <dbReference type="ARBA" id="ARBA00023012"/>
    </source>
</evidence>
<evidence type="ECO:0000259" key="10">
    <source>
        <dbReference type="Pfam" id="PF07730"/>
    </source>
</evidence>
<keyword evidence="9" id="KW-0472">Membrane</keyword>
<dbReference type="Proteomes" id="UP000295711">
    <property type="component" value="Unassembled WGS sequence"/>
</dbReference>
<evidence type="ECO:0000256" key="1">
    <source>
        <dbReference type="ARBA" id="ARBA00000085"/>
    </source>
</evidence>
<evidence type="ECO:0000256" key="9">
    <source>
        <dbReference type="SAM" id="Phobius"/>
    </source>
</evidence>
<comment type="caution">
    <text evidence="11">The sequence shown here is derived from an EMBL/GenBank/DDBJ whole genome shotgun (WGS) entry which is preliminary data.</text>
</comment>
<dbReference type="Pfam" id="PF07730">
    <property type="entry name" value="HisKA_3"/>
    <property type="match status" value="1"/>
</dbReference>
<dbReference type="GO" id="GO:0016020">
    <property type="term" value="C:membrane"/>
    <property type="evidence" value="ECO:0007669"/>
    <property type="project" value="InterPro"/>
</dbReference>
<proteinExistence type="predicted"/>
<evidence type="ECO:0000256" key="2">
    <source>
        <dbReference type="ARBA" id="ARBA00012438"/>
    </source>
</evidence>
<dbReference type="GO" id="GO:0000155">
    <property type="term" value="F:phosphorelay sensor kinase activity"/>
    <property type="evidence" value="ECO:0007669"/>
    <property type="project" value="InterPro"/>
</dbReference>
<dbReference type="EC" id="2.7.13.3" evidence="2"/>
<name>A0A4R2LNF1_9FIRM</name>
<keyword evidence="9" id="KW-1133">Transmembrane helix</keyword>
<evidence type="ECO:0000313" key="12">
    <source>
        <dbReference type="Proteomes" id="UP000295711"/>
    </source>
</evidence>
<evidence type="ECO:0000256" key="3">
    <source>
        <dbReference type="ARBA" id="ARBA00022553"/>
    </source>
</evidence>
<gene>
    <name evidence="11" type="ORF">EV212_10321</name>
</gene>
<accession>A0A4R2LNF1</accession>
<keyword evidence="6 11" id="KW-0418">Kinase</keyword>
<keyword evidence="5" id="KW-0547">Nucleotide-binding</keyword>